<dbReference type="InterPro" id="IPR001466">
    <property type="entry name" value="Beta-lactam-related"/>
</dbReference>
<dbReference type="PANTHER" id="PTHR46825:SF11">
    <property type="entry name" value="PENICILLIN-BINDING PROTEIN 4"/>
    <property type="match status" value="1"/>
</dbReference>
<dbReference type="PANTHER" id="PTHR46825">
    <property type="entry name" value="D-ALANYL-D-ALANINE-CARBOXYPEPTIDASE/ENDOPEPTIDASE AMPH"/>
    <property type="match status" value="1"/>
</dbReference>
<dbReference type="Gene3D" id="3.40.710.10">
    <property type="entry name" value="DD-peptidase/beta-lactamase superfamily"/>
    <property type="match status" value="1"/>
</dbReference>
<feature type="signal peptide" evidence="3">
    <location>
        <begin position="1"/>
        <end position="19"/>
    </location>
</feature>
<evidence type="ECO:0000256" key="2">
    <source>
        <dbReference type="ARBA" id="ARBA00023136"/>
    </source>
</evidence>
<feature type="chain" id="PRO_5046879752" evidence="3">
    <location>
        <begin position="20"/>
        <end position="469"/>
    </location>
</feature>
<evidence type="ECO:0000259" key="4">
    <source>
        <dbReference type="Pfam" id="PF00144"/>
    </source>
</evidence>
<dbReference type="SUPFAM" id="SSF56601">
    <property type="entry name" value="beta-lactamase/transpeptidase-like"/>
    <property type="match status" value="1"/>
</dbReference>
<sequence>MKQLKILLIVVLATHFCLAQTKEFRQLDSIFNVLYQQNQFNGSVLIADKGNIIYEKGFGLRNETTQKENNTNTIFELASCSKQFTAAGIVVLKRQGKLNYTDKITRFIPELKQWDKVTIYDLLRHTSGIPDYIASMTDNWDPNKIATNNDVIQFYANRKDTLRFEPKSNYRYSNSNYALLASIIERVSGKKYADFLATNIFKPLKMKNTFVYNRREKPQKIDNQAIGYVWAKKSFQKVTADDPKYGQKSVYYLDGVVGSAKVNSTVGDLYKWVNALKSDAFFTPEEFAAMTEITQTDKGKNIDYGFGLDIRKGDNKFTYGHTGNWDGYTSLIYHDQIKDRTIIVLQNFNLGAIPFNNIQQLLNQSPLTPEFKKKVSLSESVLQQFTGDYTDQEEKEDKHRITYQEGHLIYNTTSADWDMRFFPISDNEFKGIRQGGADAVIKFNRDDKGKMNMEMLQNGRKIGFGIREE</sequence>
<dbReference type="RefSeq" id="WP_256550369.1">
    <property type="nucleotide sequence ID" value="NZ_CP101751.1"/>
</dbReference>
<accession>A0ABY5IQY1</accession>
<gene>
    <name evidence="5" type="ORF">NOX80_13750</name>
</gene>
<evidence type="ECO:0000256" key="1">
    <source>
        <dbReference type="ARBA" id="ARBA00004370"/>
    </source>
</evidence>
<comment type="subcellular location">
    <subcellularLocation>
        <location evidence="1">Membrane</location>
    </subcellularLocation>
</comment>
<evidence type="ECO:0000313" key="6">
    <source>
        <dbReference type="Proteomes" id="UP001059844"/>
    </source>
</evidence>
<proteinExistence type="predicted"/>
<dbReference type="EMBL" id="CP101751">
    <property type="protein sequence ID" value="UUC44690.1"/>
    <property type="molecule type" value="Genomic_DNA"/>
</dbReference>
<protein>
    <submittedName>
        <fullName evidence="5">Beta-lactamase family protein</fullName>
    </submittedName>
</protein>
<dbReference type="InterPro" id="IPR012338">
    <property type="entry name" value="Beta-lactam/transpept-like"/>
</dbReference>
<dbReference type="Proteomes" id="UP001059844">
    <property type="component" value="Chromosome"/>
</dbReference>
<keyword evidence="3" id="KW-0732">Signal</keyword>
<reference evidence="5" key="1">
    <citation type="submission" date="2022-07" db="EMBL/GenBank/DDBJ databases">
        <title>Isolation, identification, and degradation of a PFOSA degrading strain from sewage treatment plant.</title>
        <authorList>
            <person name="Zhang L."/>
            <person name="Huo Y."/>
        </authorList>
    </citation>
    <scope>NUCLEOTIDE SEQUENCE</scope>
    <source>
        <strain evidence="5">C1</strain>
    </source>
</reference>
<keyword evidence="2" id="KW-0472">Membrane</keyword>
<evidence type="ECO:0000256" key="3">
    <source>
        <dbReference type="SAM" id="SignalP"/>
    </source>
</evidence>
<evidence type="ECO:0000313" key="5">
    <source>
        <dbReference type="EMBL" id="UUC44690.1"/>
    </source>
</evidence>
<organism evidence="5 6">
    <name type="scientific">Flavobacterium cerinum</name>
    <dbReference type="NCBI Taxonomy" id="2502784"/>
    <lineage>
        <taxon>Bacteria</taxon>
        <taxon>Pseudomonadati</taxon>
        <taxon>Bacteroidota</taxon>
        <taxon>Flavobacteriia</taxon>
        <taxon>Flavobacteriales</taxon>
        <taxon>Flavobacteriaceae</taxon>
        <taxon>Flavobacterium</taxon>
    </lineage>
</organism>
<dbReference type="Pfam" id="PF00144">
    <property type="entry name" value="Beta-lactamase"/>
    <property type="match status" value="1"/>
</dbReference>
<keyword evidence="6" id="KW-1185">Reference proteome</keyword>
<dbReference type="InterPro" id="IPR050491">
    <property type="entry name" value="AmpC-like"/>
</dbReference>
<name>A0ABY5IQY1_9FLAO</name>
<feature type="domain" description="Beta-lactamase-related" evidence="4">
    <location>
        <begin position="42"/>
        <end position="349"/>
    </location>
</feature>